<evidence type="ECO:0000256" key="5">
    <source>
        <dbReference type="ARBA" id="ARBA00022801"/>
    </source>
</evidence>
<dbReference type="InterPro" id="IPR006554">
    <property type="entry name" value="Helicase-like_DEXD_c2"/>
</dbReference>
<dbReference type="GO" id="GO:0003677">
    <property type="term" value="F:DNA binding"/>
    <property type="evidence" value="ECO:0007669"/>
    <property type="project" value="UniProtKB-KW"/>
</dbReference>
<dbReference type="KEGG" id="harc:HARCEL1_11045"/>
<dbReference type="Pfam" id="PF06733">
    <property type="entry name" value="DEAD_2"/>
    <property type="match status" value="1"/>
</dbReference>
<evidence type="ECO:0000313" key="15">
    <source>
        <dbReference type="EMBL" id="AWB28713.1"/>
    </source>
</evidence>
<keyword evidence="16" id="KW-1185">Reference proteome</keyword>
<dbReference type="SMART" id="SM00488">
    <property type="entry name" value="DEXDc2"/>
    <property type="match status" value="1"/>
</dbReference>
<evidence type="ECO:0000256" key="13">
    <source>
        <dbReference type="SAM" id="Coils"/>
    </source>
</evidence>
<keyword evidence="2" id="KW-0479">Metal-binding</keyword>
<dbReference type="GO" id="GO:0005524">
    <property type="term" value="F:ATP binding"/>
    <property type="evidence" value="ECO:0007669"/>
    <property type="project" value="UniProtKB-KW"/>
</dbReference>
<evidence type="ECO:0000256" key="4">
    <source>
        <dbReference type="ARBA" id="ARBA00022763"/>
    </source>
</evidence>
<dbReference type="Gene3D" id="1.10.30.20">
    <property type="entry name" value="Bacterial XPD DNA helicase, FeS cluster domain"/>
    <property type="match status" value="1"/>
</dbReference>
<dbReference type="InterPro" id="IPR006555">
    <property type="entry name" value="ATP-dep_Helicase_C"/>
</dbReference>
<dbReference type="InterPro" id="IPR014013">
    <property type="entry name" value="Helic_SF1/SF2_ATP-bd_DinG/Rad3"/>
</dbReference>
<evidence type="ECO:0000256" key="2">
    <source>
        <dbReference type="ARBA" id="ARBA00022723"/>
    </source>
</evidence>
<keyword evidence="9" id="KW-0411">Iron-sulfur</keyword>
<reference evidence="15 16" key="1">
    <citation type="submission" date="2018-04" db="EMBL/GenBank/DDBJ databases">
        <title>Halococcoides cellulosivorans gen. nov., sp. nov., an extremely halophilic cellulose-utilizing haloarchaeon from hypersaline lakes.</title>
        <authorList>
            <person name="Sorokin D.Y."/>
            <person name="Toshchakov S.V."/>
            <person name="Samarov N.I."/>
            <person name="Korzhenkov A."/>
            <person name="Kublanov I.V."/>
        </authorList>
    </citation>
    <scope>NUCLEOTIDE SEQUENCE [LARGE SCALE GENOMIC DNA]</scope>
    <source>
        <strain evidence="15 16">HArcel1</strain>
    </source>
</reference>
<evidence type="ECO:0000256" key="8">
    <source>
        <dbReference type="ARBA" id="ARBA00023004"/>
    </source>
</evidence>
<dbReference type="Gene3D" id="1.10.275.40">
    <property type="match status" value="1"/>
</dbReference>
<keyword evidence="8" id="KW-0408">Iron</keyword>
<dbReference type="SMART" id="SM00491">
    <property type="entry name" value="HELICc2"/>
    <property type="match status" value="1"/>
</dbReference>
<evidence type="ECO:0000256" key="12">
    <source>
        <dbReference type="ARBA" id="ARBA00023235"/>
    </source>
</evidence>
<keyword evidence="1" id="KW-0004">4Fe-4S</keyword>
<gene>
    <name evidence="15" type="ORF">HARCEL1_11045</name>
</gene>
<dbReference type="PANTHER" id="PTHR11472">
    <property type="entry name" value="DNA REPAIR DEAD HELICASE RAD3/XP-D SUBFAMILY MEMBER"/>
    <property type="match status" value="1"/>
</dbReference>
<evidence type="ECO:0000256" key="9">
    <source>
        <dbReference type="ARBA" id="ARBA00023014"/>
    </source>
</evidence>
<proteinExistence type="predicted"/>
<keyword evidence="10" id="KW-0238">DNA-binding</keyword>
<dbReference type="SMART" id="SM00487">
    <property type="entry name" value="DEXDc"/>
    <property type="match status" value="1"/>
</dbReference>
<dbReference type="GO" id="GO:0016818">
    <property type="term" value="F:hydrolase activity, acting on acid anhydrides, in phosphorus-containing anhydrides"/>
    <property type="evidence" value="ECO:0007669"/>
    <property type="project" value="InterPro"/>
</dbReference>
<feature type="domain" description="Helicase ATP-binding" evidence="14">
    <location>
        <begin position="1"/>
        <end position="317"/>
    </location>
</feature>
<organism evidence="15 16">
    <name type="scientific">Halococcoides cellulosivorans</name>
    <dbReference type="NCBI Taxonomy" id="1679096"/>
    <lineage>
        <taxon>Archaea</taxon>
        <taxon>Methanobacteriati</taxon>
        <taxon>Methanobacteriota</taxon>
        <taxon>Stenosarchaea group</taxon>
        <taxon>Halobacteria</taxon>
        <taxon>Halobacteriales</taxon>
        <taxon>Haloarculaceae</taxon>
        <taxon>Halococcoides</taxon>
    </lineage>
</organism>
<dbReference type="AlphaFoldDB" id="A0A2R4X4U5"/>
<accession>A0A2R4X4U5</accession>
<dbReference type="PROSITE" id="PS51193">
    <property type="entry name" value="HELICASE_ATP_BIND_2"/>
    <property type="match status" value="1"/>
</dbReference>
<dbReference type="Proteomes" id="UP000244727">
    <property type="component" value="Chromosome"/>
</dbReference>
<dbReference type="PANTHER" id="PTHR11472:SF34">
    <property type="entry name" value="REGULATOR OF TELOMERE ELONGATION HELICASE 1"/>
    <property type="match status" value="1"/>
</dbReference>
<dbReference type="GO" id="GO:0003678">
    <property type="term" value="F:DNA helicase activity"/>
    <property type="evidence" value="ECO:0007669"/>
    <property type="project" value="InterPro"/>
</dbReference>
<keyword evidence="12" id="KW-0413">Isomerase</keyword>
<dbReference type="InterPro" id="IPR045028">
    <property type="entry name" value="DinG/Rad3-like"/>
</dbReference>
<dbReference type="GO" id="GO:0046872">
    <property type="term" value="F:metal ion binding"/>
    <property type="evidence" value="ECO:0007669"/>
    <property type="project" value="UniProtKB-KW"/>
</dbReference>
<keyword evidence="6 15" id="KW-0347">Helicase</keyword>
<dbReference type="EMBL" id="CP028858">
    <property type="protein sequence ID" value="AWB28713.1"/>
    <property type="molecule type" value="Genomic_DNA"/>
</dbReference>
<keyword evidence="3" id="KW-0547">Nucleotide-binding</keyword>
<feature type="coiled-coil region" evidence="13">
    <location>
        <begin position="109"/>
        <end position="168"/>
    </location>
</feature>
<dbReference type="Pfam" id="PF13307">
    <property type="entry name" value="Helicase_C_2"/>
    <property type="match status" value="1"/>
</dbReference>
<evidence type="ECO:0000256" key="7">
    <source>
        <dbReference type="ARBA" id="ARBA00022840"/>
    </source>
</evidence>
<evidence type="ECO:0000256" key="6">
    <source>
        <dbReference type="ARBA" id="ARBA00022806"/>
    </source>
</evidence>
<evidence type="ECO:0000256" key="1">
    <source>
        <dbReference type="ARBA" id="ARBA00022485"/>
    </source>
</evidence>
<evidence type="ECO:0000256" key="11">
    <source>
        <dbReference type="ARBA" id="ARBA00023204"/>
    </source>
</evidence>
<keyword evidence="5" id="KW-0378">Hydrolase</keyword>
<keyword evidence="11" id="KW-0234">DNA repair</keyword>
<dbReference type="Gene3D" id="3.40.50.300">
    <property type="entry name" value="P-loop containing nucleotide triphosphate hydrolases"/>
    <property type="match status" value="2"/>
</dbReference>
<evidence type="ECO:0000313" key="16">
    <source>
        <dbReference type="Proteomes" id="UP000244727"/>
    </source>
</evidence>
<dbReference type="InterPro" id="IPR014001">
    <property type="entry name" value="Helicase_ATP-bd"/>
</dbReference>
<dbReference type="InterPro" id="IPR027417">
    <property type="entry name" value="P-loop_NTPase"/>
</dbReference>
<dbReference type="InterPro" id="IPR010614">
    <property type="entry name" value="RAD3-like_helicase_DEAD"/>
</dbReference>
<dbReference type="InterPro" id="IPR042493">
    <property type="entry name" value="XPD_DNA_FeS"/>
</dbReference>
<dbReference type="SUPFAM" id="SSF52540">
    <property type="entry name" value="P-loop containing nucleoside triphosphate hydrolases"/>
    <property type="match status" value="2"/>
</dbReference>
<evidence type="ECO:0000256" key="10">
    <source>
        <dbReference type="ARBA" id="ARBA00023125"/>
    </source>
</evidence>
<dbReference type="GO" id="GO:0006281">
    <property type="term" value="P:DNA repair"/>
    <property type="evidence" value="ECO:0007669"/>
    <property type="project" value="UniProtKB-KW"/>
</dbReference>
<keyword evidence="7" id="KW-0067">ATP-binding</keyword>
<keyword evidence="13" id="KW-0175">Coiled coil</keyword>
<evidence type="ECO:0000256" key="3">
    <source>
        <dbReference type="ARBA" id="ARBA00022741"/>
    </source>
</evidence>
<name>A0A2R4X4U5_9EURY</name>
<dbReference type="GO" id="GO:0051539">
    <property type="term" value="F:4 iron, 4 sulfur cluster binding"/>
    <property type="evidence" value="ECO:0007669"/>
    <property type="project" value="UniProtKB-KW"/>
</dbReference>
<evidence type="ECO:0000259" key="14">
    <source>
        <dbReference type="PROSITE" id="PS51193"/>
    </source>
</evidence>
<sequence length="712" mass="78930">MDYFPYDEPYGHQADAIDAIDDALADGRDVLFEGPCGTGKTLAALAPALAEAHRTDRTVLIATTVHQQLRQFVREARTIADHEPISASVFRGKGSMCHREVDYETCRVLKEATRDLADLEEDRDELRERADALLAASRDGDSDAAEARAAVQDERESVAEEISDLREDREICEYYYDNLTSDTIEFDAWLAGGVRTPDEVFARAESAGFCGYELLKEGLSGLDLVCCNYNHVLDPMIREHVFRWLDRDPEDVIVVLDEAHNVPSAAREHARRRLASETIERALDELADSEDPRADPAANLIATVGEALDRVAREQASDPGSEWTEHSVANPDGKDALTVATLQAYSGQGYPADLEAARELGEALEERYEQAYRDGEHDVLRDCPTATVADFLSAWFDAPAGAHPVVGVRREGTDLDARAELFHTMPGSVTRPLFDSVHATVCMSATLRPFDVFESVVGLEDPERLAYDQRFPAERRRSYAVATPALFASRRDDRSVVESVTTALGDTIRMTPGNVLAVFPSYSEAERYHDRLDPAGQTVLDRAGTDGKAIREEFVASDDATLFTSLWGTLTEGVSYDGDDARTVVVVGVPYPRLDDRREAVQAAYGEAFAETGDDSADVGWEYAVEIPTVRKTRQALGRVIRSPEDFGARILLDERYTQRAEIEMGEYAVRRSFPPDEREQLVDVAPEKLQFGLRNFFADLDAYDGDPPAPR</sequence>
<keyword evidence="4" id="KW-0227">DNA damage</keyword>
<protein>
    <submittedName>
        <fullName evidence="15">Helicase</fullName>
    </submittedName>
</protein>